<evidence type="ECO:0000313" key="13">
    <source>
        <dbReference type="Proteomes" id="UP000603865"/>
    </source>
</evidence>
<keyword evidence="11" id="KW-0812">Transmembrane</keyword>
<evidence type="ECO:0000256" key="4">
    <source>
        <dbReference type="ARBA" id="ARBA00023098"/>
    </source>
</evidence>
<keyword evidence="10" id="KW-0670">Pyruvate</keyword>
<evidence type="ECO:0000256" key="10">
    <source>
        <dbReference type="ARBA" id="ARBA00023317"/>
    </source>
</evidence>
<evidence type="ECO:0000256" key="9">
    <source>
        <dbReference type="ARBA" id="ARBA00023264"/>
    </source>
</evidence>
<feature type="transmembrane region" description="Helical" evidence="11">
    <location>
        <begin position="7"/>
        <end position="25"/>
    </location>
</feature>
<keyword evidence="11" id="KW-1133">Transmembrane helix</keyword>
<organism evidence="12 13">
    <name type="scientific">Deinococcus ruber</name>
    <dbReference type="NCBI Taxonomy" id="1848197"/>
    <lineage>
        <taxon>Bacteria</taxon>
        <taxon>Thermotogati</taxon>
        <taxon>Deinococcota</taxon>
        <taxon>Deinococci</taxon>
        <taxon>Deinococcales</taxon>
        <taxon>Deinococcaceae</taxon>
        <taxon>Deinococcus</taxon>
    </lineage>
</organism>
<dbReference type="GO" id="GO:0004609">
    <property type="term" value="F:phosphatidylserine decarboxylase activity"/>
    <property type="evidence" value="ECO:0007669"/>
    <property type="project" value="InterPro"/>
</dbReference>
<dbReference type="PANTHER" id="PTHR35809">
    <property type="entry name" value="ARCHAETIDYLSERINE DECARBOXYLASE PROENZYME-RELATED"/>
    <property type="match status" value="1"/>
</dbReference>
<dbReference type="PANTHER" id="PTHR35809:SF1">
    <property type="entry name" value="ARCHAETIDYLSERINE DECARBOXYLASE PROENZYME-RELATED"/>
    <property type="match status" value="1"/>
</dbReference>
<dbReference type="InterPro" id="IPR003817">
    <property type="entry name" value="PS_Dcarbxylase"/>
</dbReference>
<evidence type="ECO:0000256" key="11">
    <source>
        <dbReference type="SAM" id="Phobius"/>
    </source>
</evidence>
<evidence type="ECO:0000256" key="2">
    <source>
        <dbReference type="ARBA" id="ARBA00022516"/>
    </source>
</evidence>
<evidence type="ECO:0000256" key="6">
    <source>
        <dbReference type="ARBA" id="ARBA00023145"/>
    </source>
</evidence>
<sequence length="243" mass="27589">MKRLPRFLRVLLPIAAVWAAVLYFLQRIWFYRDPIRITPAEEVIVSPCDGQVVYIRRVQDGQITAQKLGESIRVSEITHADWPEGVTPGNGWLIGIYMSPLDVHFNYAPLKAKVGGIVHNGAKLNLPMVDLWEYIQLTYLRRAVDLFAKRYALENERQTVFLEGTLEGAPLKLAMVEIADKFVNKISTFVQVGEEVRPGQKVSFIERGSQVDLFVFDEDIEFLVGVGDQVYGAQTPIARRAQR</sequence>
<evidence type="ECO:0000256" key="3">
    <source>
        <dbReference type="ARBA" id="ARBA00022793"/>
    </source>
</evidence>
<evidence type="ECO:0000256" key="8">
    <source>
        <dbReference type="ARBA" id="ARBA00023239"/>
    </source>
</evidence>
<keyword evidence="6" id="KW-0865">Zymogen</keyword>
<dbReference type="EMBL" id="BMQL01000002">
    <property type="protein sequence ID" value="GGQ96338.1"/>
    <property type="molecule type" value="Genomic_DNA"/>
</dbReference>
<dbReference type="Pfam" id="PF02666">
    <property type="entry name" value="PS_Dcarbxylase"/>
    <property type="match status" value="1"/>
</dbReference>
<accession>A0A918BY69</accession>
<keyword evidence="1" id="KW-1003">Cell membrane</keyword>
<keyword evidence="9" id="KW-1208">Phospholipid metabolism</keyword>
<comment type="caution">
    <text evidence="12">The sequence shown here is derived from an EMBL/GenBank/DDBJ whole genome shotgun (WGS) entry which is preliminary data.</text>
</comment>
<keyword evidence="7" id="KW-0594">Phospholipid biosynthesis</keyword>
<evidence type="ECO:0000256" key="1">
    <source>
        <dbReference type="ARBA" id="ARBA00022475"/>
    </source>
</evidence>
<keyword evidence="13" id="KW-1185">Reference proteome</keyword>
<keyword evidence="3" id="KW-0210">Decarboxylase</keyword>
<dbReference type="AlphaFoldDB" id="A0A918BY69"/>
<gene>
    <name evidence="12" type="ORF">GCM10008957_05730</name>
</gene>
<reference evidence="12" key="2">
    <citation type="submission" date="2020-09" db="EMBL/GenBank/DDBJ databases">
        <authorList>
            <person name="Sun Q."/>
            <person name="Ohkuma M."/>
        </authorList>
    </citation>
    <scope>NUCLEOTIDE SEQUENCE</scope>
    <source>
        <strain evidence="12">JCM 31311</strain>
    </source>
</reference>
<evidence type="ECO:0000256" key="7">
    <source>
        <dbReference type="ARBA" id="ARBA00023209"/>
    </source>
</evidence>
<evidence type="ECO:0000313" key="12">
    <source>
        <dbReference type="EMBL" id="GGQ96338.1"/>
    </source>
</evidence>
<keyword evidence="8" id="KW-0456">Lyase</keyword>
<proteinExistence type="predicted"/>
<reference evidence="12" key="1">
    <citation type="journal article" date="2014" name="Int. J. Syst. Evol. Microbiol.">
        <title>Complete genome sequence of Corynebacterium casei LMG S-19264T (=DSM 44701T), isolated from a smear-ripened cheese.</title>
        <authorList>
            <consortium name="US DOE Joint Genome Institute (JGI-PGF)"/>
            <person name="Walter F."/>
            <person name="Albersmeier A."/>
            <person name="Kalinowski J."/>
            <person name="Ruckert C."/>
        </authorList>
    </citation>
    <scope>NUCLEOTIDE SEQUENCE</scope>
    <source>
        <strain evidence="12">JCM 31311</strain>
    </source>
</reference>
<keyword evidence="2" id="KW-0444">Lipid biosynthesis</keyword>
<dbReference type="RefSeq" id="WP_189088003.1">
    <property type="nucleotide sequence ID" value="NZ_BMQL01000002.1"/>
</dbReference>
<protein>
    <submittedName>
        <fullName evidence="12">Phosphatidylserine decarboxylase</fullName>
    </submittedName>
</protein>
<dbReference type="Proteomes" id="UP000603865">
    <property type="component" value="Unassembled WGS sequence"/>
</dbReference>
<evidence type="ECO:0000256" key="5">
    <source>
        <dbReference type="ARBA" id="ARBA00023136"/>
    </source>
</evidence>
<name>A0A918BY69_9DEIO</name>
<dbReference type="InterPro" id="IPR033175">
    <property type="entry name" value="PSD-A"/>
</dbReference>
<keyword evidence="4" id="KW-0443">Lipid metabolism</keyword>
<dbReference type="GO" id="GO:0008654">
    <property type="term" value="P:phospholipid biosynthetic process"/>
    <property type="evidence" value="ECO:0007669"/>
    <property type="project" value="UniProtKB-KW"/>
</dbReference>
<keyword evidence="5 11" id="KW-0472">Membrane</keyword>